<proteinExistence type="predicted"/>
<keyword evidence="1" id="KW-0472">Membrane</keyword>
<keyword evidence="3" id="KW-1185">Reference proteome</keyword>
<dbReference type="EMBL" id="JBFXLR010000019">
    <property type="protein sequence ID" value="KAL2850940.1"/>
    <property type="molecule type" value="Genomic_DNA"/>
</dbReference>
<evidence type="ECO:0000313" key="2">
    <source>
        <dbReference type="EMBL" id="KAL2850940.1"/>
    </source>
</evidence>
<keyword evidence="1" id="KW-0812">Transmembrane</keyword>
<evidence type="ECO:0000313" key="3">
    <source>
        <dbReference type="Proteomes" id="UP001610444"/>
    </source>
</evidence>
<evidence type="ECO:0000256" key="1">
    <source>
        <dbReference type="SAM" id="Phobius"/>
    </source>
</evidence>
<dbReference type="GeneID" id="98155227"/>
<feature type="transmembrane region" description="Helical" evidence="1">
    <location>
        <begin position="28"/>
        <end position="49"/>
    </location>
</feature>
<reference evidence="2 3" key="1">
    <citation type="submission" date="2024-07" db="EMBL/GenBank/DDBJ databases">
        <title>Section-level genome sequencing and comparative genomics of Aspergillus sections Usti and Cavernicolus.</title>
        <authorList>
            <consortium name="Lawrence Berkeley National Laboratory"/>
            <person name="Nybo J.L."/>
            <person name="Vesth T.C."/>
            <person name="Theobald S."/>
            <person name="Frisvad J.C."/>
            <person name="Larsen T.O."/>
            <person name="Kjaerboelling I."/>
            <person name="Rothschild-Mancinelli K."/>
            <person name="Lyhne E.K."/>
            <person name="Kogle M.E."/>
            <person name="Barry K."/>
            <person name="Clum A."/>
            <person name="Na H."/>
            <person name="Ledsgaard L."/>
            <person name="Lin J."/>
            <person name="Lipzen A."/>
            <person name="Kuo A."/>
            <person name="Riley R."/>
            <person name="Mondo S."/>
            <person name="LaButti K."/>
            <person name="Haridas S."/>
            <person name="Pangalinan J."/>
            <person name="Salamov A.A."/>
            <person name="Simmons B.A."/>
            <person name="Magnuson J.K."/>
            <person name="Chen J."/>
            <person name="Drula E."/>
            <person name="Henrissat B."/>
            <person name="Wiebenga A."/>
            <person name="Lubbers R.J."/>
            <person name="Gomes A.C."/>
            <person name="Macurrencykelacurrency M.R."/>
            <person name="Stajich J."/>
            <person name="Grigoriev I.V."/>
            <person name="Mortensen U.H."/>
            <person name="De vries R.P."/>
            <person name="Baker S.E."/>
            <person name="Andersen M.R."/>
        </authorList>
    </citation>
    <scope>NUCLEOTIDE SEQUENCE [LARGE SCALE GENOMIC DNA]</scope>
    <source>
        <strain evidence="2 3">CBS 756.74</strain>
    </source>
</reference>
<dbReference type="RefSeq" id="XP_070899583.1">
    <property type="nucleotide sequence ID" value="XM_071040063.1"/>
</dbReference>
<keyword evidence="1" id="KW-1133">Transmembrane helix</keyword>
<protein>
    <submittedName>
        <fullName evidence="2">Uncharacterized protein</fullName>
    </submittedName>
</protein>
<dbReference type="Proteomes" id="UP001610444">
    <property type="component" value="Unassembled WGS sequence"/>
</dbReference>
<accession>A0ABR4KF85</accession>
<gene>
    <name evidence="2" type="ORF">BJX68DRAFT_236676</name>
</gene>
<sequence length="67" mass="6965">MKVPLATTCYIPDCEELGRELLVKIAEVLFAVNAACLLNCTAIVGVWVAPASSQLLSSGIGMAKCAP</sequence>
<name>A0ABR4KF85_9EURO</name>
<organism evidence="2 3">
    <name type="scientific">Aspergillus pseudodeflectus</name>
    <dbReference type="NCBI Taxonomy" id="176178"/>
    <lineage>
        <taxon>Eukaryota</taxon>
        <taxon>Fungi</taxon>
        <taxon>Dikarya</taxon>
        <taxon>Ascomycota</taxon>
        <taxon>Pezizomycotina</taxon>
        <taxon>Eurotiomycetes</taxon>
        <taxon>Eurotiomycetidae</taxon>
        <taxon>Eurotiales</taxon>
        <taxon>Aspergillaceae</taxon>
        <taxon>Aspergillus</taxon>
        <taxon>Aspergillus subgen. Nidulantes</taxon>
    </lineage>
</organism>
<comment type="caution">
    <text evidence="2">The sequence shown here is derived from an EMBL/GenBank/DDBJ whole genome shotgun (WGS) entry which is preliminary data.</text>
</comment>